<dbReference type="Proteomes" id="UP001495910">
    <property type="component" value="Unassembled WGS sequence"/>
</dbReference>
<dbReference type="InterPro" id="IPR025351">
    <property type="entry name" value="Pvc16_N"/>
</dbReference>
<dbReference type="RefSeq" id="WP_342829530.1">
    <property type="nucleotide sequence ID" value="NZ_JBANDC010000007.1"/>
</dbReference>
<proteinExistence type="predicted"/>
<keyword evidence="3" id="KW-1185">Reference proteome</keyword>
<organism evidence="2 3">
    <name type="scientific">Collimonas rhizosphaerae</name>
    <dbReference type="NCBI Taxonomy" id="3126357"/>
    <lineage>
        <taxon>Bacteria</taxon>
        <taxon>Pseudomonadati</taxon>
        <taxon>Pseudomonadota</taxon>
        <taxon>Betaproteobacteria</taxon>
        <taxon>Burkholderiales</taxon>
        <taxon>Oxalobacteraceae</taxon>
        <taxon>Collimonas</taxon>
    </lineage>
</organism>
<sequence length="411" mass="44422">MSNSLAIAAATATLQALVGQGVRTEPDLNDTTVTTLSPDKARDSNNSANQINLFLYQMLPNAAWRNRDMPRQVMPGETGMPPLALDLYFLMTAYGRNNDVTQPFSHQLLGRAMSVLYDHALLGPDEIRAAITASMPNSDLDRQLERVRITLQPLSLEEISKLWTGFQTQYRLSVAYAVSVVLLESTQPVKTPIPVLTRGPGDSGVASQGSLIPPFPGLDAVIPPKRQVSVRLGELLTLAGHHLAGANIGVAFQHPLWSTPVETAPEAGASDVQLTVKLPDQPAAWPAGFYTIAVLVQRQGESYRRSTSQMSFSVAPSMTIAPATTVAGNITFTVTCSPEARPEQRVMLLLGDQEIMAQSFAVQTNTLSFQAMDVGAGTYWVRLRIDGVDSLLVDRSVSPPLFDPSQKVTVT</sequence>
<evidence type="ECO:0000313" key="2">
    <source>
        <dbReference type="EMBL" id="MEM4988040.1"/>
    </source>
</evidence>
<gene>
    <name evidence="2" type="ORF">V8G57_11645</name>
</gene>
<dbReference type="EMBL" id="JBANDC010000007">
    <property type="protein sequence ID" value="MEM4988040.1"/>
    <property type="molecule type" value="Genomic_DNA"/>
</dbReference>
<evidence type="ECO:0000259" key="1">
    <source>
        <dbReference type="Pfam" id="PF14065"/>
    </source>
</evidence>
<comment type="caution">
    <text evidence="2">The sequence shown here is derived from an EMBL/GenBank/DDBJ whole genome shotgun (WGS) entry which is preliminary data.</text>
</comment>
<protein>
    <submittedName>
        <fullName evidence="2">DUF4255 domain-containing protein</fullName>
    </submittedName>
</protein>
<name>A0ABU9PVN8_9BURK</name>
<reference evidence="2 3" key="1">
    <citation type="submission" date="2024-02" db="EMBL/GenBank/DDBJ databases">
        <title>Draft genome sequence of Collimonas sp. strain H4R21, an effective mineral-weathering bacterial strain isolated from the beech rhizosphere.</title>
        <authorList>
            <person name="Morin E."/>
            <person name="Uroz S."/>
            <person name="Leveau J.H.J."/>
            <person name="Kumar R."/>
            <person name="Rey M.W."/>
            <person name="Pham J."/>
        </authorList>
    </citation>
    <scope>NUCLEOTIDE SEQUENCE [LARGE SCALE GENOMIC DNA]</scope>
    <source>
        <strain evidence="2 3">H4R21</strain>
    </source>
</reference>
<accession>A0ABU9PVN8</accession>
<dbReference type="Pfam" id="PF14065">
    <property type="entry name" value="Pvc16_N"/>
    <property type="match status" value="1"/>
</dbReference>
<feature type="domain" description="Pvc16 N-terminal" evidence="1">
    <location>
        <begin position="10"/>
        <end position="196"/>
    </location>
</feature>
<evidence type="ECO:0000313" key="3">
    <source>
        <dbReference type="Proteomes" id="UP001495910"/>
    </source>
</evidence>